<dbReference type="AlphaFoldDB" id="A0ABD5RW44"/>
<dbReference type="InterPro" id="IPR057527">
    <property type="entry name" value="HVO_A0261-like_N"/>
</dbReference>
<dbReference type="Gene3D" id="1.10.10.10">
    <property type="entry name" value="Winged helix-like DNA-binding domain superfamily/Winged helix DNA-binding domain"/>
    <property type="match status" value="1"/>
</dbReference>
<proteinExistence type="predicted"/>
<evidence type="ECO:0000259" key="1">
    <source>
        <dbReference type="Pfam" id="PF08350"/>
    </source>
</evidence>
<protein>
    <submittedName>
        <fullName evidence="3">Helix-turn-helix transcriptional regulator</fullName>
    </submittedName>
</protein>
<dbReference type="InterPro" id="IPR036390">
    <property type="entry name" value="WH_DNA-bd_sf"/>
</dbReference>
<accession>A0ABD5RW44</accession>
<dbReference type="InterPro" id="IPR013561">
    <property type="entry name" value="FilR1_middle_dom"/>
</dbReference>
<organism evidence="3 4">
    <name type="scientific">Halobium palmae</name>
    <dbReference type="NCBI Taxonomy" id="1776492"/>
    <lineage>
        <taxon>Archaea</taxon>
        <taxon>Methanobacteriati</taxon>
        <taxon>Methanobacteriota</taxon>
        <taxon>Stenosarchaea group</taxon>
        <taxon>Halobacteria</taxon>
        <taxon>Halobacteriales</taxon>
        <taxon>Haloferacaceae</taxon>
        <taxon>Halobium</taxon>
    </lineage>
</organism>
<name>A0ABD5RW44_9EURY</name>
<dbReference type="Proteomes" id="UP001596328">
    <property type="component" value="Unassembled WGS sequence"/>
</dbReference>
<evidence type="ECO:0000259" key="2">
    <source>
        <dbReference type="Pfam" id="PF25213"/>
    </source>
</evidence>
<evidence type="ECO:0000313" key="3">
    <source>
        <dbReference type="EMBL" id="MFC6723654.1"/>
    </source>
</evidence>
<sequence>MDEEALADVAFLASSPNRVRALDALTDRSHERHELEEKVGISRMTAKRILDAFEARGWVRRGERGYGTTPLGDAIAAEFGGLLNTIGTMRTLATVREWLPVEAFDFDLRRFATAHITYTTKSDSIAPIRRGIARIGTAKTLYMVMASVAAEGLATQRDAVVENGQETEIVVSAGVLDVIAKDPSMRTHLREIIEAGGRVYRHEEVDYILFDCGDSAMIGLIDETGAPRGLIESNDEVVREWVRSTFEAHRAAAEPVAADELSRVTGE</sequence>
<evidence type="ECO:0000313" key="4">
    <source>
        <dbReference type="Proteomes" id="UP001596328"/>
    </source>
</evidence>
<comment type="caution">
    <text evidence="3">The sequence shown here is derived from an EMBL/GenBank/DDBJ whole genome shotgun (WGS) entry which is preliminary data.</text>
</comment>
<dbReference type="EMBL" id="JBHSWU010000032">
    <property type="protein sequence ID" value="MFC6723654.1"/>
    <property type="molecule type" value="Genomic_DNA"/>
</dbReference>
<dbReference type="SUPFAM" id="SSF46785">
    <property type="entry name" value="Winged helix' DNA-binding domain"/>
    <property type="match status" value="1"/>
</dbReference>
<keyword evidence="4" id="KW-1185">Reference proteome</keyword>
<reference evidence="3 4" key="1">
    <citation type="journal article" date="2019" name="Int. J. Syst. Evol. Microbiol.">
        <title>The Global Catalogue of Microorganisms (GCM) 10K type strain sequencing project: providing services to taxonomists for standard genome sequencing and annotation.</title>
        <authorList>
            <consortium name="The Broad Institute Genomics Platform"/>
            <consortium name="The Broad Institute Genome Sequencing Center for Infectious Disease"/>
            <person name="Wu L."/>
            <person name="Ma J."/>
        </authorList>
    </citation>
    <scope>NUCLEOTIDE SEQUENCE [LARGE SCALE GENOMIC DNA]</scope>
    <source>
        <strain evidence="3 4">NBRC 111368</strain>
    </source>
</reference>
<dbReference type="Pfam" id="PF08350">
    <property type="entry name" value="FilR1_middle"/>
    <property type="match status" value="1"/>
</dbReference>
<feature type="domain" description="Methanogenesis regulatory protein FilR1 middle" evidence="1">
    <location>
        <begin position="126"/>
        <end position="251"/>
    </location>
</feature>
<feature type="domain" description="HVO-A0261-like N-terminal" evidence="2">
    <location>
        <begin position="7"/>
        <end position="89"/>
    </location>
</feature>
<dbReference type="InterPro" id="IPR036388">
    <property type="entry name" value="WH-like_DNA-bd_sf"/>
</dbReference>
<gene>
    <name evidence="3" type="ORF">ACFQE1_04475</name>
</gene>
<dbReference type="Pfam" id="PF25213">
    <property type="entry name" value="HVO_A0261_N"/>
    <property type="match status" value="1"/>
</dbReference>